<dbReference type="SMART" id="SM00271">
    <property type="entry name" value="DnaJ"/>
    <property type="match status" value="1"/>
</dbReference>
<dbReference type="Pfam" id="PF00226">
    <property type="entry name" value="DnaJ"/>
    <property type="match status" value="1"/>
</dbReference>
<protein>
    <submittedName>
        <fullName evidence="4">DnaJ-like protein</fullName>
    </submittedName>
</protein>
<evidence type="ECO:0000256" key="1">
    <source>
        <dbReference type="SAM" id="Coils"/>
    </source>
</evidence>
<sequence length="203" mass="22584">MTTDSKIFVGLKPIRSKAKPKSSEPIGPKCHWDGCDRVGQHRAPVGQEAEGRFFLFCIEHVKAYNAGYNYSSALSSPEVARYQKEAATGARRAMGKTFVQPEEPPLPSTARSGSARVVNARKSAEEREAKKAEQQKRKLRVLEAKAFDVLGLSEDATPDEIRNRYKERLKMLHPDANGGSRTSEEQLRASIEAHKILKLNGFC</sequence>
<keyword evidence="1" id="KW-0175">Coiled coil</keyword>
<organism evidence="4 5">
    <name type="scientific">Neorhizobium alkalisoli</name>
    <dbReference type="NCBI Taxonomy" id="528178"/>
    <lineage>
        <taxon>Bacteria</taxon>
        <taxon>Pseudomonadati</taxon>
        <taxon>Pseudomonadota</taxon>
        <taxon>Alphaproteobacteria</taxon>
        <taxon>Hyphomicrobiales</taxon>
        <taxon>Rhizobiaceae</taxon>
        <taxon>Rhizobium/Agrobacterium group</taxon>
        <taxon>Neorhizobium</taxon>
    </lineage>
</organism>
<evidence type="ECO:0000313" key="5">
    <source>
        <dbReference type="Proteomes" id="UP000320653"/>
    </source>
</evidence>
<dbReference type="InterPro" id="IPR036869">
    <property type="entry name" value="J_dom_sf"/>
</dbReference>
<feature type="coiled-coil region" evidence="1">
    <location>
        <begin position="115"/>
        <end position="145"/>
    </location>
</feature>
<comment type="caution">
    <text evidence="4">The sequence shown here is derived from an EMBL/GenBank/DDBJ whole genome shotgun (WGS) entry which is preliminary data.</text>
</comment>
<keyword evidence="5" id="KW-1185">Reference proteome</keyword>
<dbReference type="InterPro" id="IPR001623">
    <property type="entry name" value="DnaJ_domain"/>
</dbReference>
<feature type="region of interest" description="Disordered" evidence="2">
    <location>
        <begin position="93"/>
        <end position="115"/>
    </location>
</feature>
<dbReference type="EMBL" id="VIWP01000007">
    <property type="protein sequence ID" value="TWF49781.1"/>
    <property type="molecule type" value="Genomic_DNA"/>
</dbReference>
<reference evidence="4 5" key="1">
    <citation type="submission" date="2019-06" db="EMBL/GenBank/DDBJ databases">
        <title>Sorghum-associated microbial communities from plants grown in Nebraska, USA.</title>
        <authorList>
            <person name="Schachtman D."/>
        </authorList>
    </citation>
    <scope>NUCLEOTIDE SEQUENCE [LARGE SCALE GENOMIC DNA]</scope>
    <source>
        <strain evidence="4 5">1225</strain>
    </source>
</reference>
<dbReference type="PRINTS" id="PR00625">
    <property type="entry name" value="JDOMAIN"/>
</dbReference>
<gene>
    <name evidence="4" type="ORF">FHW37_107148</name>
</gene>
<dbReference type="SUPFAM" id="SSF46565">
    <property type="entry name" value="Chaperone J-domain"/>
    <property type="match status" value="1"/>
</dbReference>
<name>A0A561QHG5_9HYPH</name>
<evidence type="ECO:0000259" key="3">
    <source>
        <dbReference type="PROSITE" id="PS50076"/>
    </source>
</evidence>
<proteinExistence type="predicted"/>
<dbReference type="CDD" id="cd06257">
    <property type="entry name" value="DnaJ"/>
    <property type="match status" value="1"/>
</dbReference>
<dbReference type="OrthoDB" id="9786294at2"/>
<feature type="domain" description="J" evidence="3">
    <location>
        <begin position="145"/>
        <end position="202"/>
    </location>
</feature>
<accession>A0A561QHG5</accession>
<dbReference type="Proteomes" id="UP000320653">
    <property type="component" value="Unassembled WGS sequence"/>
</dbReference>
<evidence type="ECO:0000313" key="4">
    <source>
        <dbReference type="EMBL" id="TWF49781.1"/>
    </source>
</evidence>
<evidence type="ECO:0000256" key="2">
    <source>
        <dbReference type="SAM" id="MobiDB-lite"/>
    </source>
</evidence>
<dbReference type="Gene3D" id="1.10.287.110">
    <property type="entry name" value="DnaJ domain"/>
    <property type="match status" value="1"/>
</dbReference>
<dbReference type="AlphaFoldDB" id="A0A561QHG5"/>
<dbReference type="PROSITE" id="PS50076">
    <property type="entry name" value="DNAJ_2"/>
    <property type="match status" value="1"/>
</dbReference>
<dbReference type="RefSeq" id="WP_145641044.1">
    <property type="nucleotide sequence ID" value="NZ_VIWP01000007.1"/>
</dbReference>